<dbReference type="CDD" id="cd10229">
    <property type="entry name" value="ASKHA_NBD_HSP70_HSPA12"/>
    <property type="match status" value="1"/>
</dbReference>
<comment type="similarity">
    <text evidence="1">Belongs to the heat shock protein 70 family.</text>
</comment>
<sequence>MSKHTSKKDEKEKVSEAIDAAKLFVAAIDFGTTYSGYAFSAKSTPNDIFTCSWQKSTLVSMKAPTSVLLDNEKNFVAFGFDAETKYLESLENEDSDDEDSGHKDQFHYFNRFKMMLHNQTVNLDTTIKDQNGMHMKAFDIFSFAIKYLKDQAIGRLVKTLKNVETNDIHYVLTVPAIWDDQAKIFMRKAAEKAGIKGKDLTIALEPETASIYCQELRTNRDGNSNKTFSETIKKGTKYVVVDLGGGTADITVHERLLDDSLEEVLPPSGGHWGGTAIDKAYKRFLYSVFTKKVIKELKSDELEDYTTLCHEFEVKKRSITSGLKTDIVITLPYSLVEITVKHCKTVQSAITQSSYKESVSFSTPQKLFVNPEVFRNLFKPTIDALIKHLDKLFKDPNLSDLHHIIMAGLAVLRGAVLFGHQHKKIGKRILRKTYGIQSWPEWDAELHPETKKVRIDGVDRCKDVFYKLAVKGEKVEDGHSSGQIFQALKTDEKTLECTVYISDDTNPRYVTDPSCQRLGNLIVPIPPLKKGETLEIEETMIFGGTELLFRAKNMRSGDICEMRQRSNLVNKGEKETVEEKVSRQRKQFCRKMSISGEIAGYTLLHILDVLYPLIIGYQALQIVVVVCCVMQMVIVKQNDAQQPTSFFARLKTKVFSTKEDIMKRNLEKLKVQRNMFGMVALFVLVEIYLLYQLYSYFVIGTSILLFGYLAYFTILAIRLIMSNSDRESNNSDEKPAIRKKEAEQFMKDLHGAGQTLRLAVGVLIANILTAGDLINSTLQTIITIVVLVWWIVDFNKK</sequence>
<dbReference type="OrthoDB" id="6135436at2759"/>
<evidence type="ECO:0000313" key="6">
    <source>
        <dbReference type="Proteomes" id="UP000596742"/>
    </source>
</evidence>
<keyword evidence="4" id="KW-0472">Membrane</keyword>
<dbReference type="Proteomes" id="UP000596742">
    <property type="component" value="Unassembled WGS sequence"/>
</dbReference>
<dbReference type="EMBL" id="UYJE01009612">
    <property type="protein sequence ID" value="VDI74870.1"/>
    <property type="molecule type" value="Genomic_DNA"/>
</dbReference>
<dbReference type="GO" id="GO:0140662">
    <property type="term" value="F:ATP-dependent protein folding chaperone"/>
    <property type="evidence" value="ECO:0007669"/>
    <property type="project" value="InterPro"/>
</dbReference>
<dbReference type="GO" id="GO:0005524">
    <property type="term" value="F:ATP binding"/>
    <property type="evidence" value="ECO:0007669"/>
    <property type="project" value="UniProtKB-KW"/>
</dbReference>
<dbReference type="InterPro" id="IPR043129">
    <property type="entry name" value="ATPase_NBD"/>
</dbReference>
<organism evidence="5 6">
    <name type="scientific">Mytilus galloprovincialis</name>
    <name type="common">Mediterranean mussel</name>
    <dbReference type="NCBI Taxonomy" id="29158"/>
    <lineage>
        <taxon>Eukaryota</taxon>
        <taxon>Metazoa</taxon>
        <taxon>Spiralia</taxon>
        <taxon>Lophotrochozoa</taxon>
        <taxon>Mollusca</taxon>
        <taxon>Bivalvia</taxon>
        <taxon>Autobranchia</taxon>
        <taxon>Pteriomorphia</taxon>
        <taxon>Mytilida</taxon>
        <taxon>Mytiloidea</taxon>
        <taxon>Mytilidae</taxon>
        <taxon>Mytilinae</taxon>
        <taxon>Mytilus</taxon>
    </lineage>
</organism>
<dbReference type="Pfam" id="PF00012">
    <property type="entry name" value="HSP70"/>
    <property type="match status" value="1"/>
</dbReference>
<dbReference type="AlphaFoldDB" id="A0A8B6H5Z3"/>
<gene>
    <name evidence="5" type="ORF">MGAL_10B007125</name>
</gene>
<feature type="transmembrane region" description="Helical" evidence="4">
    <location>
        <begin position="617"/>
        <end position="635"/>
    </location>
</feature>
<evidence type="ECO:0000256" key="2">
    <source>
        <dbReference type="ARBA" id="ARBA00022741"/>
    </source>
</evidence>
<accession>A0A8B6H5Z3</accession>
<dbReference type="InterPro" id="IPR013126">
    <property type="entry name" value="Hsp_70_fam"/>
</dbReference>
<keyword evidence="4" id="KW-1133">Transmembrane helix</keyword>
<protein>
    <submittedName>
        <fullName evidence="5">Uncharacterized protein</fullName>
    </submittedName>
</protein>
<reference evidence="5" key="1">
    <citation type="submission" date="2018-11" db="EMBL/GenBank/DDBJ databases">
        <authorList>
            <person name="Alioto T."/>
            <person name="Alioto T."/>
        </authorList>
    </citation>
    <scope>NUCLEOTIDE SEQUENCE</scope>
</reference>
<evidence type="ECO:0000313" key="5">
    <source>
        <dbReference type="EMBL" id="VDI74870.1"/>
    </source>
</evidence>
<feature type="transmembrane region" description="Helical" evidence="4">
    <location>
        <begin position="671"/>
        <end position="691"/>
    </location>
</feature>
<dbReference type="PANTHER" id="PTHR14187:SF5">
    <property type="entry name" value="HEAT SHOCK 70 KDA PROTEIN 12A"/>
    <property type="match status" value="1"/>
</dbReference>
<keyword evidence="3" id="KW-0067">ATP-binding</keyword>
<keyword evidence="6" id="KW-1185">Reference proteome</keyword>
<evidence type="ECO:0000256" key="3">
    <source>
        <dbReference type="ARBA" id="ARBA00022840"/>
    </source>
</evidence>
<comment type="caution">
    <text evidence="5">The sequence shown here is derived from an EMBL/GenBank/DDBJ whole genome shotgun (WGS) entry which is preliminary data.</text>
</comment>
<dbReference type="SUPFAM" id="SSF53067">
    <property type="entry name" value="Actin-like ATPase domain"/>
    <property type="match status" value="2"/>
</dbReference>
<dbReference type="PANTHER" id="PTHR14187">
    <property type="entry name" value="ALPHA KINASE/ELONGATION FACTOR 2 KINASE"/>
    <property type="match status" value="1"/>
</dbReference>
<feature type="transmembrane region" description="Helical" evidence="4">
    <location>
        <begin position="774"/>
        <end position="792"/>
    </location>
</feature>
<keyword evidence="4" id="KW-0812">Transmembrane</keyword>
<feature type="transmembrane region" description="Helical" evidence="4">
    <location>
        <begin position="697"/>
        <end position="721"/>
    </location>
</feature>
<name>A0A8B6H5Z3_MYTGA</name>
<proteinExistence type="inferred from homology"/>
<keyword evidence="2" id="KW-0547">Nucleotide-binding</keyword>
<evidence type="ECO:0000256" key="1">
    <source>
        <dbReference type="ARBA" id="ARBA00007381"/>
    </source>
</evidence>
<evidence type="ECO:0000256" key="4">
    <source>
        <dbReference type="SAM" id="Phobius"/>
    </source>
</evidence>
<dbReference type="Gene3D" id="3.30.420.40">
    <property type="match status" value="1"/>
</dbReference>